<dbReference type="Gene3D" id="3.90.650.10">
    <property type="entry name" value="PurM-like C-terminal domain"/>
    <property type="match status" value="1"/>
</dbReference>
<sequence>MAFNLNPSLGLSLSGCKVPESVVAELLHGPASTTTPGGQRQETELEEMLRGMEISKKPRGGKDQNLAIEFRYPMIDNPYVLGKIIFAEAVGSLCAKGITDCEKTMMLFCRPPDMSKAMVSGLFSVMSDGFRESCMHTDGVQTWASYKSHSTFIVGALASAYWPQHLYVARDNALDGDVLVLTKALGTQVAIDAYESIYDLNRWDLYASFLSKDDVRVAYRQALHSMCLLNRKAANLMHVHNAHGAMAVSGLGILHHANELALVQKEPVSFVIDTLPVIKHTVAAAKGAAGGGVSPLLQGLSPETSGGLLICMPRDDAVAFCKFFDEYGGSPAWIIGTVQSGPKMASIIKNVKIIEVSN</sequence>
<dbReference type="InterPro" id="IPR036921">
    <property type="entry name" value="PurM-like_N_sf"/>
</dbReference>
<dbReference type="PANTHER" id="PTHR10256:SF0">
    <property type="entry name" value="INACTIVE SELENIDE, WATER DIKINASE-LIKE PROTEIN-RELATED"/>
    <property type="match status" value="1"/>
</dbReference>
<dbReference type="GO" id="GO:0005524">
    <property type="term" value="F:ATP binding"/>
    <property type="evidence" value="ECO:0007669"/>
    <property type="project" value="UniProtKB-KW"/>
</dbReference>
<evidence type="ECO:0000313" key="5">
    <source>
        <dbReference type="RefSeq" id="XP_002135639.2"/>
    </source>
</evidence>
<dbReference type="RefSeq" id="XP_002135639.2">
    <property type="nucleotide sequence ID" value="XM_002135603.2"/>
</dbReference>
<dbReference type="GO" id="GO:0016260">
    <property type="term" value="P:selenocysteine biosynthetic process"/>
    <property type="evidence" value="ECO:0007669"/>
    <property type="project" value="TreeGrafter"/>
</dbReference>
<protein>
    <submittedName>
        <fullName evidence="5">Inactive selenide, water dikinase-like protein</fullName>
    </submittedName>
</protein>
<dbReference type="SUPFAM" id="SSF55326">
    <property type="entry name" value="PurM N-terminal domain-like"/>
    <property type="match status" value="1"/>
</dbReference>
<dbReference type="GO" id="GO:0004756">
    <property type="term" value="F:selenide, water dikinase activity"/>
    <property type="evidence" value="ECO:0007669"/>
    <property type="project" value="TreeGrafter"/>
</dbReference>
<evidence type="ECO:0000259" key="3">
    <source>
        <dbReference type="Pfam" id="PF02769"/>
    </source>
</evidence>
<dbReference type="SUPFAM" id="SSF56042">
    <property type="entry name" value="PurM C-terminal domain-like"/>
    <property type="match status" value="1"/>
</dbReference>
<dbReference type="KEGG" id="dpo:6900318"/>
<feature type="domain" description="PurM-like C-terminal" evidence="3">
    <location>
        <begin position="176"/>
        <end position="348"/>
    </location>
</feature>
<dbReference type="PANTHER" id="PTHR10256">
    <property type="entry name" value="SELENIDE, WATER DIKINASE"/>
    <property type="match status" value="1"/>
</dbReference>
<dbReference type="AlphaFoldDB" id="A0A6I8V2K7"/>
<organism evidence="4 5">
    <name type="scientific">Drosophila pseudoobscura pseudoobscura</name>
    <name type="common">Fruit fly</name>
    <dbReference type="NCBI Taxonomy" id="46245"/>
    <lineage>
        <taxon>Eukaryota</taxon>
        <taxon>Metazoa</taxon>
        <taxon>Ecdysozoa</taxon>
        <taxon>Arthropoda</taxon>
        <taxon>Hexapoda</taxon>
        <taxon>Insecta</taxon>
        <taxon>Pterygota</taxon>
        <taxon>Neoptera</taxon>
        <taxon>Endopterygota</taxon>
        <taxon>Diptera</taxon>
        <taxon>Brachycera</taxon>
        <taxon>Muscomorpha</taxon>
        <taxon>Ephydroidea</taxon>
        <taxon>Drosophilidae</taxon>
        <taxon>Drosophila</taxon>
        <taxon>Sophophora</taxon>
    </lineage>
</organism>
<accession>A0A6I8V2K7</accession>
<dbReference type="ExpressionAtlas" id="A0A6I8V2K7">
    <property type="expression patterns" value="baseline"/>
</dbReference>
<gene>
    <name evidence="5" type="primary">LOC6900318</name>
</gene>
<dbReference type="InParanoid" id="A0A6I8V2K7"/>
<dbReference type="GO" id="GO:0005737">
    <property type="term" value="C:cytoplasm"/>
    <property type="evidence" value="ECO:0007669"/>
    <property type="project" value="TreeGrafter"/>
</dbReference>
<dbReference type="InterPro" id="IPR010918">
    <property type="entry name" value="PurM-like_C_dom"/>
</dbReference>
<dbReference type="Proteomes" id="UP000001819">
    <property type="component" value="Chromosome X"/>
</dbReference>
<evidence type="ECO:0000313" key="4">
    <source>
        <dbReference type="Proteomes" id="UP000001819"/>
    </source>
</evidence>
<keyword evidence="1" id="KW-0547">Nucleotide-binding</keyword>
<dbReference type="InterPro" id="IPR004536">
    <property type="entry name" value="SPS/SelD"/>
</dbReference>
<reference evidence="5" key="1">
    <citation type="submission" date="2025-08" db="UniProtKB">
        <authorList>
            <consortium name="RefSeq"/>
        </authorList>
    </citation>
    <scope>IDENTIFICATION</scope>
    <source>
        <strain evidence="5">MV-25-SWS-2005</strain>
        <tissue evidence="5">Whole body</tissue>
    </source>
</reference>
<evidence type="ECO:0000256" key="1">
    <source>
        <dbReference type="ARBA" id="ARBA00022741"/>
    </source>
</evidence>
<evidence type="ECO:0000256" key="2">
    <source>
        <dbReference type="ARBA" id="ARBA00022840"/>
    </source>
</evidence>
<proteinExistence type="predicted"/>
<keyword evidence="4" id="KW-1185">Reference proteome</keyword>
<dbReference type="Pfam" id="PF02769">
    <property type="entry name" value="AIRS_C"/>
    <property type="match status" value="1"/>
</dbReference>
<keyword evidence="2" id="KW-0067">ATP-binding</keyword>
<name>A0A6I8V2K7_DROPS</name>
<dbReference type="InterPro" id="IPR036676">
    <property type="entry name" value="PurM-like_C_sf"/>
</dbReference>